<dbReference type="NCBIfam" id="TIGR00229">
    <property type="entry name" value="sensory_box"/>
    <property type="match status" value="1"/>
</dbReference>
<comment type="caution">
    <text evidence="9">The sequence shown here is derived from an EMBL/GenBank/DDBJ whole genome shotgun (WGS) entry which is preliminary data.</text>
</comment>
<dbReference type="InterPro" id="IPR000700">
    <property type="entry name" value="PAS-assoc_C"/>
</dbReference>
<dbReference type="GO" id="GO:0005524">
    <property type="term" value="F:ATP binding"/>
    <property type="evidence" value="ECO:0007669"/>
    <property type="project" value="UniProtKB-KW"/>
</dbReference>
<feature type="modified residue" description="4-aspartylphosphate" evidence="4">
    <location>
        <position position="1207"/>
    </location>
</feature>
<evidence type="ECO:0000259" key="7">
    <source>
        <dbReference type="PROSITE" id="PS50112"/>
    </source>
</evidence>
<feature type="domain" description="Response regulatory" evidence="6">
    <location>
        <begin position="1158"/>
        <end position="1274"/>
    </location>
</feature>
<evidence type="ECO:0000259" key="5">
    <source>
        <dbReference type="PROSITE" id="PS50109"/>
    </source>
</evidence>
<dbReference type="SUPFAM" id="SSF55874">
    <property type="entry name" value="ATPase domain of HSP90 chaperone/DNA topoisomerase II/histidine kinase"/>
    <property type="match status" value="2"/>
</dbReference>
<dbReference type="PROSITE" id="PS50112">
    <property type="entry name" value="PAS"/>
    <property type="match status" value="1"/>
</dbReference>
<dbReference type="InterPro" id="IPR003661">
    <property type="entry name" value="HisK_dim/P_dom"/>
</dbReference>
<comment type="catalytic activity">
    <reaction evidence="1">
        <text>ATP + protein L-histidine = ADP + protein N-phospho-L-histidine.</text>
        <dbReference type="EC" id="2.7.13.3"/>
    </reaction>
</comment>
<dbReference type="InterPro" id="IPR036890">
    <property type="entry name" value="HATPase_C_sf"/>
</dbReference>
<dbReference type="PANTHER" id="PTHR43547:SF2">
    <property type="entry name" value="HYBRID SIGNAL TRANSDUCTION HISTIDINE KINASE C"/>
    <property type="match status" value="1"/>
</dbReference>
<accession>A0ABT2A1N3</accession>
<dbReference type="PROSITE" id="PS50113">
    <property type="entry name" value="PAC"/>
    <property type="match status" value="1"/>
</dbReference>
<dbReference type="SMART" id="SM00387">
    <property type="entry name" value="HATPase_c"/>
    <property type="match status" value="2"/>
</dbReference>
<dbReference type="PANTHER" id="PTHR43547">
    <property type="entry name" value="TWO-COMPONENT HISTIDINE KINASE"/>
    <property type="match status" value="1"/>
</dbReference>
<dbReference type="InterPro" id="IPR011006">
    <property type="entry name" value="CheY-like_superfamily"/>
</dbReference>
<dbReference type="Proteomes" id="UP001205560">
    <property type="component" value="Unassembled WGS sequence"/>
</dbReference>
<evidence type="ECO:0000256" key="4">
    <source>
        <dbReference type="PROSITE-ProRule" id="PRU00169"/>
    </source>
</evidence>
<feature type="domain" description="PAS" evidence="7">
    <location>
        <begin position="782"/>
        <end position="852"/>
    </location>
</feature>
<dbReference type="SUPFAM" id="SSF47384">
    <property type="entry name" value="Homodimeric domain of signal transducing histidine kinase"/>
    <property type="match status" value="2"/>
</dbReference>
<dbReference type="InterPro" id="IPR005467">
    <property type="entry name" value="His_kinase_dom"/>
</dbReference>
<dbReference type="Gene3D" id="3.30.450.20">
    <property type="entry name" value="PAS domain"/>
    <property type="match status" value="2"/>
</dbReference>
<evidence type="ECO:0000259" key="8">
    <source>
        <dbReference type="PROSITE" id="PS50113"/>
    </source>
</evidence>
<keyword evidence="9" id="KW-0547">Nucleotide-binding</keyword>
<evidence type="ECO:0000256" key="1">
    <source>
        <dbReference type="ARBA" id="ARBA00000085"/>
    </source>
</evidence>
<proteinExistence type="predicted"/>
<evidence type="ECO:0000256" key="3">
    <source>
        <dbReference type="ARBA" id="ARBA00022553"/>
    </source>
</evidence>
<dbReference type="CDD" id="cd16922">
    <property type="entry name" value="HATPase_EvgS-ArcB-TorS-like"/>
    <property type="match status" value="1"/>
</dbReference>
<feature type="domain" description="Histidine kinase" evidence="5">
    <location>
        <begin position="918"/>
        <end position="1136"/>
    </location>
</feature>
<dbReference type="Gene3D" id="3.40.50.2300">
    <property type="match status" value="2"/>
</dbReference>
<dbReference type="InterPro" id="IPR004358">
    <property type="entry name" value="Sig_transdc_His_kin-like_C"/>
</dbReference>
<dbReference type="CDD" id="cd00082">
    <property type="entry name" value="HisKA"/>
    <property type="match status" value="2"/>
</dbReference>
<keyword evidence="9" id="KW-0067">ATP-binding</keyword>
<keyword evidence="10" id="KW-1185">Reference proteome</keyword>
<dbReference type="SMART" id="SM00086">
    <property type="entry name" value="PAC"/>
    <property type="match status" value="1"/>
</dbReference>
<dbReference type="PRINTS" id="PR00344">
    <property type="entry name" value="BCTRLSENSOR"/>
</dbReference>
<dbReference type="Gene3D" id="3.30.565.10">
    <property type="entry name" value="Histidine kinase-like ATPase, C-terminal domain"/>
    <property type="match status" value="2"/>
</dbReference>
<reference evidence="9 10" key="1">
    <citation type="submission" date="2022-08" db="EMBL/GenBank/DDBJ databases">
        <title>Reclassification of Massilia species as members of the genera Telluria, Duganella, Pseudoduganella, Mokoshia gen. nov. and Zemynaea gen. nov. using orthogonal and non-orthogonal genome-based approaches.</title>
        <authorList>
            <person name="Bowman J.P."/>
        </authorList>
    </citation>
    <scope>NUCLEOTIDE SEQUENCE [LARGE SCALE GENOMIC DNA]</scope>
    <source>
        <strain evidence="9 10">LMG 28164</strain>
    </source>
</reference>
<dbReference type="PROSITE" id="PS50109">
    <property type="entry name" value="HIS_KIN"/>
    <property type="match status" value="2"/>
</dbReference>
<dbReference type="CDD" id="cd17580">
    <property type="entry name" value="REC_2_DhkD-like"/>
    <property type="match status" value="1"/>
</dbReference>
<protein>
    <recommendedName>
        <fullName evidence="2">histidine kinase</fullName>
        <ecNumber evidence="2">2.7.13.3</ecNumber>
    </recommendedName>
</protein>
<evidence type="ECO:0000313" key="9">
    <source>
        <dbReference type="EMBL" id="MCS0588083.1"/>
    </source>
</evidence>
<dbReference type="Pfam" id="PF02518">
    <property type="entry name" value="HATPase_c"/>
    <property type="match status" value="2"/>
</dbReference>
<keyword evidence="3 4" id="KW-0597">Phosphoprotein</keyword>
<dbReference type="EC" id="2.7.13.3" evidence="2"/>
<name>A0ABT2A1N3_9BURK</name>
<dbReference type="InterPro" id="IPR000014">
    <property type="entry name" value="PAS"/>
</dbReference>
<dbReference type="InterPro" id="IPR036097">
    <property type="entry name" value="HisK_dim/P_sf"/>
</dbReference>
<feature type="domain" description="Histidine kinase" evidence="5">
    <location>
        <begin position="349"/>
        <end position="565"/>
    </location>
</feature>
<dbReference type="InterPro" id="IPR001789">
    <property type="entry name" value="Sig_transdc_resp-reg_receiver"/>
</dbReference>
<dbReference type="RefSeq" id="WP_258843928.1">
    <property type="nucleotide sequence ID" value="NZ_JANUGX010000002.1"/>
</dbReference>
<sequence length="1277" mass="136810">MLSEETFLTGDSEMAALILAHDWSSTPLGPISGWPHSLRTTVGLCLASNFPIDIIWGPDNVQIYNDGYRVICGDKHPGSLGQDFKECWASAWPELDQPFEQARSGRTSFLENRRIFLFRKGYLEETFFTFSLSPIRDESGNIAGLFHPVTETTATMLSERRTRALRDLNAQLGRADTRADLFRLLMQTVAQCELDLPFALLYERDPDSGNYRLAGDTGMPPGTAMAPSVLAPGDDAVWPMPELMQTDAPLRLTGLRARLEGAACGPYEEAPDAAFALPVSQPGSVQPDLLLMAGASARLPLDDTYAGFYDLVQAALGAALARVDAVEAERKRAAMLAAIDRAKTAFFSNVSHEFRTPLTLMLGPLEEALQADGVAPDQRARLDIANRNAQRLLRLVNSLLDFSRIEAGRIEAGFVATELGPLTTDLASNFRAACERAGLDLEIDCPALPGAVFVDPAMWETIVLNLLSNAFKFTLAGGIRVTLREAGGMAELRVADTGVGIPAADLDHVFERFHRVEGQAGRSVEGTGIGLSLVRELVQLHGGTIAVASTQGQGAVFTLRLPFGAAHLPPHQVASGDAAHAAGETLPAAAQRYVDEALGWLPDDVPASASAPAPAPAGDGAGLSLRSGRVVLADDNADMRAYIRRVLEEGGHEVTAFGNGRAALDAVRSAAQAGTLPDLVLSDVMMPGLDGFGLLAALRAHPATSGVAMFLLSARAGEEARLEGLHAGADDYLVKPFGARELRARVDGAIRLARQRRDAAAREQALRLEVETARDKAALADSQRHAAALFEQTTVGIAEASLDGVLLNVNQRYADMIGLPREEIVGRRVDAFLHPEDAPDNRALFAALVEYGIPYELENRFLRSDGRVLWVGKTVTPVRGRDGGPSTVLGVYMDVSERKQAEAALHEAARRKDEFLAMLAHELRNPLAPIRAAAEMMGMAQLDAARSRRVSDIIGRQVRHMTALIDDLLDVSRVTRGLVEIDKKPHEVPAIVAHAVEQVRPLIEAQRHQLVLAPDPAGGRVLGDEKRLVQILTNLLNNAAKYTPAGGTITLRTEVDADCVLVIVSDTGIGIAPALRAQVFDLFAQAERTPDRSQGGLGLGLALVKSLVVLHGGRVACHSAGLGKGSTFIVQLPRLLDEAAPAAAPPSAPPQQGAGQLDILVVDDNTDAAFMFKLLLEQWGHRVRVEHDAYGALESVARAAPDVALLDIGLPGMDGNALAHRLRSMPSTSATILVAVTGYGMEGDRQQTLAAGFDHHLVKPVHTPDLSAVLEKVRRKT</sequence>
<organism evidence="9 10">
    <name type="scientific">Massilia norwichensis</name>
    <dbReference type="NCBI Taxonomy" id="1442366"/>
    <lineage>
        <taxon>Bacteria</taxon>
        <taxon>Pseudomonadati</taxon>
        <taxon>Pseudomonadota</taxon>
        <taxon>Betaproteobacteria</taxon>
        <taxon>Burkholderiales</taxon>
        <taxon>Oxalobacteraceae</taxon>
        <taxon>Telluria group</taxon>
        <taxon>Massilia</taxon>
    </lineage>
</organism>
<dbReference type="Pfam" id="PF08447">
    <property type="entry name" value="PAS_3"/>
    <property type="match status" value="1"/>
</dbReference>
<dbReference type="PROSITE" id="PS50110">
    <property type="entry name" value="RESPONSE_REGULATORY"/>
    <property type="match status" value="2"/>
</dbReference>
<evidence type="ECO:0000313" key="10">
    <source>
        <dbReference type="Proteomes" id="UP001205560"/>
    </source>
</evidence>
<dbReference type="SMART" id="SM00091">
    <property type="entry name" value="PAS"/>
    <property type="match status" value="1"/>
</dbReference>
<feature type="domain" description="Response regulatory" evidence="6">
    <location>
        <begin position="629"/>
        <end position="750"/>
    </location>
</feature>
<dbReference type="Gene3D" id="1.10.287.130">
    <property type="match status" value="2"/>
</dbReference>
<dbReference type="SMART" id="SM00448">
    <property type="entry name" value="REC"/>
    <property type="match status" value="2"/>
</dbReference>
<feature type="domain" description="PAC" evidence="8">
    <location>
        <begin position="855"/>
        <end position="907"/>
    </location>
</feature>
<dbReference type="InterPro" id="IPR001610">
    <property type="entry name" value="PAC"/>
</dbReference>
<dbReference type="SMART" id="SM00388">
    <property type="entry name" value="HisKA"/>
    <property type="match status" value="2"/>
</dbReference>
<dbReference type="Pfam" id="PF00072">
    <property type="entry name" value="Response_reg"/>
    <property type="match status" value="2"/>
</dbReference>
<feature type="modified residue" description="4-aspartylphosphate" evidence="4">
    <location>
        <position position="683"/>
    </location>
</feature>
<dbReference type="InterPro" id="IPR035965">
    <property type="entry name" value="PAS-like_dom_sf"/>
</dbReference>
<dbReference type="InterPro" id="IPR003594">
    <property type="entry name" value="HATPase_dom"/>
</dbReference>
<evidence type="ECO:0000256" key="2">
    <source>
        <dbReference type="ARBA" id="ARBA00012438"/>
    </source>
</evidence>
<evidence type="ECO:0000259" key="6">
    <source>
        <dbReference type="PROSITE" id="PS50110"/>
    </source>
</evidence>
<dbReference type="SUPFAM" id="SSF52172">
    <property type="entry name" value="CheY-like"/>
    <property type="match status" value="2"/>
</dbReference>
<dbReference type="SUPFAM" id="SSF55785">
    <property type="entry name" value="PYP-like sensor domain (PAS domain)"/>
    <property type="match status" value="1"/>
</dbReference>
<dbReference type="InterPro" id="IPR013655">
    <property type="entry name" value="PAS_fold_3"/>
</dbReference>
<dbReference type="CDD" id="cd00130">
    <property type="entry name" value="PAS"/>
    <property type="match status" value="1"/>
</dbReference>
<gene>
    <name evidence="9" type="ORF">NX782_02560</name>
</gene>
<dbReference type="CDD" id="cd17574">
    <property type="entry name" value="REC_OmpR"/>
    <property type="match status" value="1"/>
</dbReference>
<dbReference type="Pfam" id="PF00512">
    <property type="entry name" value="HisKA"/>
    <property type="match status" value="2"/>
</dbReference>
<dbReference type="EMBL" id="JANUGX010000002">
    <property type="protein sequence ID" value="MCS0588083.1"/>
    <property type="molecule type" value="Genomic_DNA"/>
</dbReference>